<organism evidence="5 6">
    <name type="scientific">Maribacter orientalis</name>
    <dbReference type="NCBI Taxonomy" id="228957"/>
    <lineage>
        <taxon>Bacteria</taxon>
        <taxon>Pseudomonadati</taxon>
        <taxon>Bacteroidota</taxon>
        <taxon>Flavobacteriia</taxon>
        <taxon>Flavobacteriales</taxon>
        <taxon>Flavobacteriaceae</taxon>
        <taxon>Maribacter</taxon>
    </lineage>
</organism>
<gene>
    <name evidence="5" type="ORF">SAMN04488008_1018</name>
</gene>
<proteinExistence type="inferred from homology"/>
<comment type="similarity">
    <text evidence="2 4">Belongs to the pterin-4-alpha-carbinolamine dehydratase family.</text>
</comment>
<dbReference type="EMBL" id="FNZN01000001">
    <property type="protein sequence ID" value="SEK19144.1"/>
    <property type="molecule type" value="Genomic_DNA"/>
</dbReference>
<dbReference type="GO" id="GO:0006729">
    <property type="term" value="P:tetrahydrobiopterin biosynthetic process"/>
    <property type="evidence" value="ECO:0007669"/>
    <property type="project" value="InterPro"/>
</dbReference>
<protein>
    <recommendedName>
        <fullName evidence="4">Putative pterin-4-alpha-carbinolamine dehydratase</fullName>
        <shortName evidence="4">PHS</shortName>
        <ecNumber evidence="4">4.2.1.96</ecNumber>
    </recommendedName>
    <alternativeName>
        <fullName evidence="4">4-alpha-hydroxy-tetrahydropterin dehydratase</fullName>
    </alternativeName>
    <alternativeName>
        <fullName evidence="4">Pterin carbinolamine dehydratase</fullName>
        <shortName evidence="4">PCD</shortName>
    </alternativeName>
</protein>
<accession>A0A1H7EZX5</accession>
<dbReference type="InterPro" id="IPR001533">
    <property type="entry name" value="Pterin_deHydtase"/>
</dbReference>
<dbReference type="EC" id="4.2.1.96" evidence="4"/>
<dbReference type="OrthoDB" id="9794987at2"/>
<dbReference type="AlphaFoldDB" id="A0A1H7EZX5"/>
<dbReference type="NCBIfam" id="NF002018">
    <property type="entry name" value="PRK00823.1-3"/>
    <property type="match status" value="1"/>
</dbReference>
<evidence type="ECO:0000256" key="3">
    <source>
        <dbReference type="ARBA" id="ARBA00023239"/>
    </source>
</evidence>
<sequence length="98" mass="11424">MKEIEKFTDQQIADYLGQLDGWEYVDGAIETTFEFKDFKEAFSVMTRIAFECEAQNHHPDWSNVYKTLNIRLSTHDANGVTEKDFVLARIIEDIVESE</sequence>
<dbReference type="Gene3D" id="3.30.1360.20">
    <property type="entry name" value="Transcriptional coactivator/pterin dehydratase"/>
    <property type="match status" value="1"/>
</dbReference>
<evidence type="ECO:0000313" key="5">
    <source>
        <dbReference type="EMBL" id="SEK19144.1"/>
    </source>
</evidence>
<evidence type="ECO:0000256" key="4">
    <source>
        <dbReference type="HAMAP-Rule" id="MF_00434"/>
    </source>
</evidence>
<evidence type="ECO:0000313" key="6">
    <source>
        <dbReference type="Proteomes" id="UP000198990"/>
    </source>
</evidence>
<keyword evidence="6" id="KW-1185">Reference proteome</keyword>
<dbReference type="HAMAP" id="MF_00434">
    <property type="entry name" value="Pterin_4_alpha"/>
    <property type="match status" value="1"/>
</dbReference>
<keyword evidence="3 4" id="KW-0456">Lyase</keyword>
<dbReference type="CDD" id="cd00914">
    <property type="entry name" value="PCD_DCoH_subfamily_b"/>
    <property type="match status" value="1"/>
</dbReference>
<evidence type="ECO:0000256" key="1">
    <source>
        <dbReference type="ARBA" id="ARBA00001554"/>
    </source>
</evidence>
<dbReference type="PANTHER" id="PTHR12599:SF0">
    <property type="entry name" value="PTERIN-4-ALPHA-CARBINOLAMINE DEHYDRATASE"/>
    <property type="match status" value="1"/>
</dbReference>
<dbReference type="SUPFAM" id="SSF55248">
    <property type="entry name" value="PCD-like"/>
    <property type="match status" value="1"/>
</dbReference>
<dbReference type="RefSeq" id="WP_091618513.1">
    <property type="nucleotide sequence ID" value="NZ_FNZN01000001.1"/>
</dbReference>
<reference evidence="6" key="1">
    <citation type="submission" date="2016-10" db="EMBL/GenBank/DDBJ databases">
        <authorList>
            <person name="Varghese N."/>
            <person name="Submissions S."/>
        </authorList>
    </citation>
    <scope>NUCLEOTIDE SEQUENCE [LARGE SCALE GENOMIC DNA]</scope>
    <source>
        <strain evidence="6">DSM 16471</strain>
    </source>
</reference>
<dbReference type="Pfam" id="PF01329">
    <property type="entry name" value="Pterin_4a"/>
    <property type="match status" value="1"/>
</dbReference>
<dbReference type="InterPro" id="IPR036428">
    <property type="entry name" value="PCD_sf"/>
</dbReference>
<name>A0A1H7EZX5_9FLAO</name>
<dbReference type="GO" id="GO:0008124">
    <property type="term" value="F:4-alpha-hydroxytetrahydrobiopterin dehydratase activity"/>
    <property type="evidence" value="ECO:0007669"/>
    <property type="project" value="UniProtKB-UniRule"/>
</dbReference>
<dbReference type="STRING" id="228957.SAMN04488008_1018"/>
<dbReference type="NCBIfam" id="NF002017">
    <property type="entry name" value="PRK00823.1-2"/>
    <property type="match status" value="1"/>
</dbReference>
<evidence type="ECO:0000256" key="2">
    <source>
        <dbReference type="ARBA" id="ARBA00006472"/>
    </source>
</evidence>
<dbReference type="Proteomes" id="UP000198990">
    <property type="component" value="Unassembled WGS sequence"/>
</dbReference>
<comment type="catalytic activity">
    <reaction evidence="1 4">
        <text>(4aS,6R)-4a-hydroxy-L-erythro-5,6,7,8-tetrahydrobiopterin = (6R)-L-erythro-6,7-dihydrobiopterin + H2O</text>
        <dbReference type="Rhea" id="RHEA:11920"/>
        <dbReference type="ChEBI" id="CHEBI:15377"/>
        <dbReference type="ChEBI" id="CHEBI:15642"/>
        <dbReference type="ChEBI" id="CHEBI:43120"/>
        <dbReference type="EC" id="4.2.1.96"/>
    </reaction>
</comment>
<dbReference type="PANTHER" id="PTHR12599">
    <property type="entry name" value="PTERIN-4-ALPHA-CARBINOLAMINE DEHYDRATASE"/>
    <property type="match status" value="1"/>
</dbReference>